<evidence type="ECO:0000313" key="3">
    <source>
        <dbReference type="Proteomes" id="UP000462055"/>
    </source>
</evidence>
<evidence type="ECO:0000256" key="1">
    <source>
        <dbReference type="SAM" id="MobiDB-lite"/>
    </source>
</evidence>
<keyword evidence="2" id="KW-0547">Nucleotide-binding</keyword>
<dbReference type="InterPro" id="IPR027417">
    <property type="entry name" value="P-loop_NTPase"/>
</dbReference>
<reference evidence="2" key="1">
    <citation type="submission" date="2019-12" db="EMBL/GenBank/DDBJ databases">
        <title>Actinomadura physcomitrii sp. nov., a novel actinomycete isolated from moss [Physcomitrium sphaericum (Ludw) Fuernr].</title>
        <authorList>
            <person name="Zhuang X."/>
        </authorList>
    </citation>
    <scope>NUCLEOTIDE SEQUENCE [LARGE SCALE GENOMIC DNA]</scope>
    <source>
        <strain evidence="2">LD22</strain>
    </source>
</reference>
<dbReference type="AlphaFoldDB" id="A0A6I4MDW0"/>
<dbReference type="EMBL" id="WBMS02000015">
    <property type="protein sequence ID" value="MWA02725.1"/>
    <property type="molecule type" value="Genomic_DNA"/>
</dbReference>
<sequence>MSTVGDHAELSAQVPAGIHLIGSELRSTNLERDVREPDLNDPYVGARALDVLDRVTNAVADPKRTRAWSFTGPYGSGKSTLANLLDAFLGTDAERRSKALEAVQASSPSLAARLAEARDALAPEGFLGAVTTARREPLAVTVHRALKTAVERKPKNRRLPGAAKALKACAESEVPSTEHLLDAVTALCAAGPVLLVIDEFGKSLEYLAASGDSAGADSDVFLLQMLAEKGAGHSGLPLFIFTLQHLAFSDYAARSSSIQTKEWAKVQGRFEDITFTPNLGDAVHLLQRRLDHGGVDEAGRQLINAHARAAADAWTNHGLNSVVHISSEMFEHLYPLHPLTSVAAPLLAFQIGQHDRSLIGFLTNDEPHTIRRALQEHSTASPKQASTVQLPQLYDYFFASGRTTILASTNASRWLEVDNRINEAHGLPHKDRDILKTIGILNLIDVDGVLRATPAMIQFALHDPAETTDPERFADLKARLQHLADAGFLTHRAYSDEYRVWQGTDVDIDARVKEIAVRVTANDVVSYLRDHLGAVLPTEVVAGAHTQHTGMLRYFRTAISLQTDKLDGPDVVSDAADGMVVFHLGDPDHRPLVNSPLPVLIGITRDPAQILEAGITLRALEDLRHEDDIDPVADREITERIAEISHSIGARLDEAFNPRSAASSWYLWPRGEDTQTEAGEPLEARSFAALASAACDRVFFHTPHIRNEMAGRHELTSNGARARRVLLSDLVTKTGLPMLGYDTARYTQERAMYHGVVEYLGLHRADNHTSGGLQADSITTHGVSRPDPQRHPHTVPAWEALEELLTGATQNTPIVDIYSRLMAPPYGVKAGVMPILMATALIVRGADIALFEEGNYCPRLTPEIIERLIADSGPDRFAVKHVPVGTGQGRLVVEGLAASLAVDVPRSRTARNPKLLAVTRAVLEQIMVLTPYARKTKRLSPQAQQVRQVLLTDNDPGQLIFTSLPQALGLNPIPPAEPQDKATAQTYVAKLTGALNEISGATRALRADITATIGQAFGISGELPQLREGLSEVLRGFAHAPLEVELEGFVKRVLNTSLPDEDWLDPIIIRLTNKALGDWTDADVDSFPRRVQEMARRFDRVSHLYAAQQEQQPPQPQRSSDVPADAPNAGRPPEQETSDSPPRQIDTHLLTLTSPEGTEERLLVHVPQESRKIADELIVRVIEQAEKDLGHGGSRILLAALAERLTRSGPDHALLGKKER</sequence>
<keyword evidence="3" id="KW-1185">Reference proteome</keyword>
<dbReference type="Proteomes" id="UP000462055">
    <property type="component" value="Unassembled WGS sequence"/>
</dbReference>
<protein>
    <submittedName>
        <fullName evidence="2">ATP-binding protein</fullName>
    </submittedName>
</protein>
<organism evidence="2 3">
    <name type="scientific">Actinomadura physcomitrii</name>
    <dbReference type="NCBI Taxonomy" id="2650748"/>
    <lineage>
        <taxon>Bacteria</taxon>
        <taxon>Bacillati</taxon>
        <taxon>Actinomycetota</taxon>
        <taxon>Actinomycetes</taxon>
        <taxon>Streptosporangiales</taxon>
        <taxon>Thermomonosporaceae</taxon>
        <taxon>Actinomadura</taxon>
    </lineage>
</organism>
<dbReference type="GO" id="GO:0005524">
    <property type="term" value="F:ATP binding"/>
    <property type="evidence" value="ECO:0007669"/>
    <property type="project" value="UniProtKB-KW"/>
</dbReference>
<dbReference type="RefSeq" id="WP_151595205.1">
    <property type="nucleotide sequence ID" value="NZ_WBMS02000015.1"/>
</dbReference>
<feature type="region of interest" description="Disordered" evidence="1">
    <location>
        <begin position="1107"/>
        <end position="1145"/>
    </location>
</feature>
<evidence type="ECO:0000313" key="2">
    <source>
        <dbReference type="EMBL" id="MWA02725.1"/>
    </source>
</evidence>
<gene>
    <name evidence="2" type="ORF">F8568_020570</name>
</gene>
<comment type="caution">
    <text evidence="2">The sequence shown here is derived from an EMBL/GenBank/DDBJ whole genome shotgun (WGS) entry which is preliminary data.</text>
</comment>
<proteinExistence type="predicted"/>
<name>A0A6I4MDW0_9ACTN</name>
<accession>A0A6I4MDW0</accession>
<keyword evidence="2" id="KW-0067">ATP-binding</keyword>
<dbReference type="SUPFAM" id="SSF52540">
    <property type="entry name" value="P-loop containing nucleoside triphosphate hydrolases"/>
    <property type="match status" value="1"/>
</dbReference>